<dbReference type="InterPro" id="IPR029063">
    <property type="entry name" value="SAM-dependent_MTases_sf"/>
</dbReference>
<protein>
    <recommendedName>
        <fullName evidence="3">D12 class N6 adenine-specific DNA methyltransferase</fullName>
    </recommendedName>
</protein>
<dbReference type="RefSeq" id="WP_306375153.1">
    <property type="nucleotide sequence ID" value="NZ_JASAYL010000008.1"/>
</dbReference>
<dbReference type="Proteomes" id="UP001236239">
    <property type="component" value="Unassembled WGS sequence"/>
</dbReference>
<organism evidence="1 2">
    <name type="scientific">Phocoenobacter skyensis</name>
    <dbReference type="NCBI Taxonomy" id="97481"/>
    <lineage>
        <taxon>Bacteria</taxon>
        <taxon>Pseudomonadati</taxon>
        <taxon>Pseudomonadota</taxon>
        <taxon>Gammaproteobacteria</taxon>
        <taxon>Pasteurellales</taxon>
        <taxon>Pasteurellaceae</taxon>
        <taxon>Phocoenobacter</taxon>
    </lineage>
</organism>
<evidence type="ECO:0000313" key="2">
    <source>
        <dbReference type="Proteomes" id="UP001236239"/>
    </source>
</evidence>
<gene>
    <name evidence="1" type="ORF">QJU93_04550</name>
</gene>
<reference evidence="1" key="1">
    <citation type="journal article" date="2023" name="Front. Microbiol.">
        <title>Phylogeography and host specificity of Pasteurellaceae pathogenic to sea-farmed fish in the north-east Atlantic.</title>
        <authorList>
            <person name="Gulla S."/>
            <person name="Colquhoun D.J."/>
            <person name="Olsen A.B."/>
            <person name="Spilsberg B."/>
            <person name="Lagesen K."/>
            <person name="Aakesson C.P."/>
            <person name="Strom S."/>
            <person name="Manji F."/>
            <person name="Birkbeck T.H."/>
            <person name="Nilsen H.K."/>
        </authorList>
    </citation>
    <scope>NUCLEOTIDE SEQUENCE</scope>
    <source>
        <strain evidence="1">TW16_20</strain>
    </source>
</reference>
<dbReference type="SUPFAM" id="SSF53335">
    <property type="entry name" value="S-adenosyl-L-methionine-dependent methyltransferases"/>
    <property type="match status" value="1"/>
</dbReference>
<accession>A0AAJ6P0I4</accession>
<proteinExistence type="predicted"/>
<evidence type="ECO:0008006" key="3">
    <source>
        <dbReference type="Google" id="ProtNLM"/>
    </source>
</evidence>
<dbReference type="EMBL" id="JASAYQ010000005">
    <property type="protein sequence ID" value="MDP8172623.1"/>
    <property type="molecule type" value="Genomic_DNA"/>
</dbReference>
<dbReference type="AlphaFoldDB" id="A0AAJ6P0I4"/>
<evidence type="ECO:0000313" key="1">
    <source>
        <dbReference type="EMBL" id="MDP8172623.1"/>
    </source>
</evidence>
<sequence>MAHFKQAPLPFVGQKRMFLKHFTQILNENIQNDGDGWIIVDVFGGSGLLSHTAKHLKPKARVIYNDFDNYTEALKYIDDINCLREQLLEVLKDIPKNKKIPNTLKPTLIKIVNDFKGYKCKNLLCAWLNFSGQQVSSIEEVFKKDLWNCVRATPYPKANGYLDGIEVFRESFHTLIPKFKDKKNVLLILDPPYLCTNQKSYKQATYFDLIDFLRLINLTKPPYIFFSSTKSEFIRFIDYIQEEKIDNWESFENCERITVKSYVSHNNRYEDNLVYKF</sequence>
<name>A0AAJ6P0I4_9PAST</name>
<comment type="caution">
    <text evidence="1">The sequence shown here is derived from an EMBL/GenBank/DDBJ whole genome shotgun (WGS) entry which is preliminary data.</text>
</comment>